<keyword evidence="4" id="KW-1185">Reference proteome</keyword>
<gene>
    <name evidence="3" type="ORF">HKW67_06700</name>
</gene>
<organism evidence="3 4">
    <name type="scientific">Gemmatimonas groenlandica</name>
    <dbReference type="NCBI Taxonomy" id="2732249"/>
    <lineage>
        <taxon>Bacteria</taxon>
        <taxon>Pseudomonadati</taxon>
        <taxon>Gemmatimonadota</taxon>
        <taxon>Gemmatimonadia</taxon>
        <taxon>Gemmatimonadales</taxon>
        <taxon>Gemmatimonadaceae</taxon>
        <taxon>Gemmatimonas</taxon>
    </lineage>
</organism>
<proteinExistence type="predicted"/>
<sequence>MLVDDREAVLRAIAEFDSLGREAFLAKYGFGRAREFFLFYNGRFYDSKAIVGAAHGVSSVSGVPLAASDFSGGEQTVKKTLNTLGFTVIRTRLSEVSPSGETRAVILTWNPDRWEWPDRSEVVRRFNGGESVRMRWSSGNTRTLPIGTRAFLLKQGAEPRGFVASGWTISSPFEAPHWDDELAAKGGTANYVEVLFDTVLADESEPLDPRNSEGALSQINWAIPSSGTSINGEAYLALETLWAARERHSFHPNRSYTRSDITRALGIEAKPSGDWLTGYHREGDEMFIFAAVNAAGRTGHDYQNEWLRSDRFRWFGTTNSKRTDAKIAPMLSREVTTHIFWRSLDRGPFTYAGVGVPVAVTDSVPIQIVWDVLDPSAADDSKLPEELDDSVGQYPVGAGRQVTVNKYERSRAARKECIAHYGAACLVCGFDFGIAYGAMGHGYIHVHHLVTMAELAKRFAETGVEYILDPVRDLRPVCANCHAMIHSRREPYAIEELRKLLT</sequence>
<dbReference type="InterPro" id="IPR058807">
    <property type="entry name" value="ScoMcrA_N"/>
</dbReference>
<dbReference type="Proteomes" id="UP000500938">
    <property type="component" value="Chromosome"/>
</dbReference>
<evidence type="ECO:0000259" key="2">
    <source>
        <dbReference type="Pfam" id="PF26345"/>
    </source>
</evidence>
<name>A0A6M4IKE9_9BACT</name>
<feature type="domain" description="DUF3427" evidence="1">
    <location>
        <begin position="251"/>
        <end position="353"/>
    </location>
</feature>
<dbReference type="AlphaFoldDB" id="A0A6M4IKE9"/>
<evidence type="ECO:0000313" key="3">
    <source>
        <dbReference type="EMBL" id="QJR35213.1"/>
    </source>
</evidence>
<protein>
    <submittedName>
        <fullName evidence="3">DUF3427 domain-containing protein</fullName>
    </submittedName>
</protein>
<feature type="domain" description="ScoMcrA-like N-terminal head" evidence="2">
    <location>
        <begin position="6"/>
        <end position="88"/>
    </location>
</feature>
<dbReference type="RefSeq" id="WP_171224642.1">
    <property type="nucleotide sequence ID" value="NZ_CP053085.1"/>
</dbReference>
<dbReference type="Pfam" id="PF11907">
    <property type="entry name" value="DUF3427"/>
    <property type="match status" value="1"/>
</dbReference>
<evidence type="ECO:0000259" key="1">
    <source>
        <dbReference type="Pfam" id="PF11907"/>
    </source>
</evidence>
<reference evidence="3 4" key="1">
    <citation type="submission" date="2020-05" db="EMBL/GenBank/DDBJ databases">
        <title>Complete genome sequence of Gemmatimonas greenlandica TET16.</title>
        <authorList>
            <person name="Zeng Y."/>
        </authorList>
    </citation>
    <scope>NUCLEOTIDE SEQUENCE [LARGE SCALE GENOMIC DNA]</scope>
    <source>
        <strain evidence="3 4">TET16</strain>
    </source>
</reference>
<dbReference type="InterPro" id="IPR021835">
    <property type="entry name" value="DUF3427"/>
</dbReference>
<dbReference type="KEGG" id="ggr:HKW67_06700"/>
<dbReference type="EMBL" id="CP053085">
    <property type="protein sequence ID" value="QJR35213.1"/>
    <property type="molecule type" value="Genomic_DNA"/>
</dbReference>
<dbReference type="Pfam" id="PF26345">
    <property type="entry name" value="ScoMcrA_N"/>
    <property type="match status" value="1"/>
</dbReference>
<accession>A0A6M4IKE9</accession>
<evidence type="ECO:0000313" key="4">
    <source>
        <dbReference type="Proteomes" id="UP000500938"/>
    </source>
</evidence>